<dbReference type="SUPFAM" id="SSF48403">
    <property type="entry name" value="Ankyrin repeat"/>
    <property type="match status" value="4"/>
</dbReference>
<dbReference type="Pfam" id="PF00619">
    <property type="entry name" value="CARD"/>
    <property type="match status" value="1"/>
</dbReference>
<dbReference type="GO" id="GO:0042981">
    <property type="term" value="P:regulation of apoptotic process"/>
    <property type="evidence" value="ECO:0007669"/>
    <property type="project" value="InterPro"/>
</dbReference>
<dbReference type="PANTHER" id="PTHR24198:SF165">
    <property type="entry name" value="ANKYRIN REPEAT-CONTAINING PROTEIN-RELATED"/>
    <property type="match status" value="1"/>
</dbReference>
<dbReference type="Pfam" id="PF20720">
    <property type="entry name" value="nSTAND3"/>
    <property type="match status" value="1"/>
</dbReference>
<dbReference type="InterPro" id="IPR011029">
    <property type="entry name" value="DEATH-like_dom_sf"/>
</dbReference>
<evidence type="ECO:0000313" key="6">
    <source>
        <dbReference type="Proteomes" id="UP001347796"/>
    </source>
</evidence>
<dbReference type="InterPro" id="IPR001315">
    <property type="entry name" value="CARD"/>
</dbReference>
<evidence type="ECO:0000256" key="2">
    <source>
        <dbReference type="ARBA" id="ARBA00023043"/>
    </source>
</evidence>
<dbReference type="PROSITE" id="PS50209">
    <property type="entry name" value="CARD"/>
    <property type="match status" value="1"/>
</dbReference>
<dbReference type="SMART" id="SM00733">
    <property type="entry name" value="Mterf"/>
    <property type="match status" value="11"/>
</dbReference>
<dbReference type="PROSITE" id="PS50088">
    <property type="entry name" value="ANK_REPEAT"/>
    <property type="match status" value="2"/>
</dbReference>
<dbReference type="InterPro" id="IPR002110">
    <property type="entry name" value="Ankyrin_rpt"/>
</dbReference>
<gene>
    <name evidence="5" type="ORF">SNE40_021857</name>
</gene>
<dbReference type="Proteomes" id="UP001347796">
    <property type="component" value="Unassembled WGS sequence"/>
</dbReference>
<dbReference type="EMBL" id="JAZGQO010000018">
    <property type="protein sequence ID" value="KAK6167934.1"/>
    <property type="molecule type" value="Genomic_DNA"/>
</dbReference>
<dbReference type="InterPro" id="IPR036770">
    <property type="entry name" value="Ankyrin_rpt-contain_sf"/>
</dbReference>
<dbReference type="InterPro" id="IPR003690">
    <property type="entry name" value="MTERF"/>
</dbReference>
<dbReference type="SUPFAM" id="SSF47986">
    <property type="entry name" value="DEATH domain"/>
    <property type="match status" value="1"/>
</dbReference>
<dbReference type="PROSITE" id="PS50297">
    <property type="entry name" value="ANK_REP_REGION"/>
    <property type="match status" value="2"/>
</dbReference>
<dbReference type="PANTHER" id="PTHR24198">
    <property type="entry name" value="ANKYRIN REPEAT AND PROTEIN KINASE DOMAIN-CONTAINING PROTEIN"/>
    <property type="match status" value="1"/>
</dbReference>
<evidence type="ECO:0000256" key="3">
    <source>
        <dbReference type="PROSITE-ProRule" id="PRU00023"/>
    </source>
</evidence>
<feature type="repeat" description="ANK" evidence="3">
    <location>
        <begin position="667"/>
        <end position="701"/>
    </location>
</feature>
<dbReference type="GO" id="GO:0003676">
    <property type="term" value="F:nucleic acid binding"/>
    <property type="evidence" value="ECO:0007669"/>
    <property type="project" value="InterPro"/>
</dbReference>
<feature type="repeat" description="ANK" evidence="3">
    <location>
        <begin position="702"/>
        <end position="734"/>
    </location>
</feature>
<keyword evidence="6" id="KW-1185">Reference proteome</keyword>
<name>A0AAN8GGY1_PATCE</name>
<dbReference type="SMART" id="SM00248">
    <property type="entry name" value="ANK"/>
    <property type="match status" value="34"/>
</dbReference>
<proteinExistence type="predicted"/>
<evidence type="ECO:0000313" key="5">
    <source>
        <dbReference type="EMBL" id="KAK6167934.1"/>
    </source>
</evidence>
<comment type="caution">
    <text evidence="5">The sequence shown here is derived from an EMBL/GenBank/DDBJ whole genome shotgun (WGS) entry which is preliminary data.</text>
</comment>
<evidence type="ECO:0000259" key="4">
    <source>
        <dbReference type="PROSITE" id="PS50209"/>
    </source>
</evidence>
<reference evidence="5 6" key="1">
    <citation type="submission" date="2024-01" db="EMBL/GenBank/DDBJ databases">
        <title>The genome of the rayed Mediterranean limpet Patella caerulea (Linnaeus, 1758).</title>
        <authorList>
            <person name="Anh-Thu Weber A."/>
            <person name="Halstead-Nussloch G."/>
        </authorList>
    </citation>
    <scope>NUCLEOTIDE SEQUENCE [LARGE SCALE GENOMIC DNA]</scope>
    <source>
        <strain evidence="5">AATW-2023a</strain>
        <tissue evidence="5">Whole specimen</tissue>
    </source>
</reference>
<keyword evidence="2 3" id="KW-0040">ANK repeat</keyword>
<dbReference type="Gene3D" id="1.10.533.10">
    <property type="entry name" value="Death Domain, Fas"/>
    <property type="match status" value="1"/>
</dbReference>
<protein>
    <recommendedName>
        <fullName evidence="4">CARD domain-containing protein</fullName>
    </recommendedName>
</protein>
<dbReference type="Gene3D" id="1.25.40.20">
    <property type="entry name" value="Ankyrin repeat-containing domain"/>
    <property type="match status" value="7"/>
</dbReference>
<dbReference type="Pfam" id="PF12796">
    <property type="entry name" value="Ank_2"/>
    <property type="match status" value="6"/>
</dbReference>
<accession>A0AAN8GGY1</accession>
<dbReference type="InterPro" id="IPR049050">
    <property type="entry name" value="nSTAND3"/>
</dbReference>
<organism evidence="5 6">
    <name type="scientific">Patella caerulea</name>
    <name type="common">Rayed Mediterranean limpet</name>
    <dbReference type="NCBI Taxonomy" id="87958"/>
    <lineage>
        <taxon>Eukaryota</taxon>
        <taxon>Metazoa</taxon>
        <taxon>Spiralia</taxon>
        <taxon>Lophotrochozoa</taxon>
        <taxon>Mollusca</taxon>
        <taxon>Gastropoda</taxon>
        <taxon>Patellogastropoda</taxon>
        <taxon>Patelloidea</taxon>
        <taxon>Patellidae</taxon>
        <taxon>Patella</taxon>
    </lineage>
</organism>
<evidence type="ECO:0000256" key="1">
    <source>
        <dbReference type="ARBA" id="ARBA00022737"/>
    </source>
</evidence>
<keyword evidence="1" id="KW-0677">Repeat</keyword>
<feature type="domain" description="CARD" evidence="4">
    <location>
        <begin position="8"/>
        <end position="91"/>
    </location>
</feature>
<sequence>MPCVKGRLPDEQYDKIQSNYTELVADIKYDPMGLARSLFKHQVFDDDDLERIKREERRDEGCKSDAAAKLLDILLNCGSMAYDNFIKALDDNKYFNALFRLEPGFKRGDEDSTTSDGLFNTPLSGGTGIFQLGSIPPIQENRGTFTHLDKTNEDSPRLRTMKDNTITILQDVIKKKFVKTRAFEEGLKILKNHSVLGIIGAAGDGKTSLSMMIAYQFIQDNQQYTPLMINELGDLKDVTFNDDNYLLIIDDMYGKFNTLKDRIDKWPRNFDNFRVRREKGQLAIIYIMRDYIYNSSEYQLDKYELFSEKTTKIFLHIGEFSLNDEEKKRFLKFYNISSDTIISKINGCFGFPAILNVCSKLKNDTLPIDLRSSHDFLLAELNTFWKENKDIYSTLLLVFCLHTVREEDLKLGSPKDIRELTHKIIVNVYKSFDLNIAKENVNELAETFIKVVERNYVLREFVEAPLFYHFSEKCMDMALEYCSFELLMALTKTTGQPENQFIIIHESYYDYLSLRCLKELEAKNTGIFLHPAFLDNNFLKDFLIKDGVRVLLSGIKTISLGEIQGREECGNFVHYISLYGDLECLSTVLENLKPNVLNNEKTNMNWDVMGLAAISMIEPIKKLNLLRKHNYGDIVTLPHQAVYSGSFDIVQHVASFTIFDPKSLDNKSRTILHNACDSNHDVVEIIDFLMENGFDVNAKDGDGSTPLHLAVHQGRELNVSVLISRGASVLALDNNGRSPAHVLCTVDDGRNDIDVSGILNQLIEAGSPINSSDQRGRTPLQEAVFYVNRNCIQSLLNIKYIMVDMADEIILSIIYAASVLLDNTLFISILDEVKRRHLKIDKMILFSCCGSLEKLKALRSAGVDFHVTDPDEKFSLLHESCLKGTVEIVKYLIDEIGLDVNYTDMYGQTAATYCCRSKINPVEKMKFILLNRGNLDVVDDDNCSLLHHSCRYGTTETVKFLVNEIGLDRYRNNINGFTPVAYCALSDINPVDKLKFLSSKGCKLNVVDNNNHSLLHYSCRHGITETVKYLVDEIGLDGNKKDINGATPVAYCALSEINPVDKLKFLSLKKFKFDVVDNNNSSVLHYSCKEGITETVKFLVNEIGLDRNKKDIDGLTPVVYCAVSKINPVDKLKFLSLKECKLDVVDNHNSSLLHHSCIQGITETVKYLVDEIGLDVNKKDINGATPLAYCALSDINPVDKLKFLSSEGYKLDAVDNENCSLLHYSCREGITETVKYLVDEIGLDGNKKDINGATPVAYCAMSNINPVDKLKFLSSEGCKLDVVDKDNESLLHHSCRYGITETVKYLVDEIGLDINHKNIDDYTPAVYCAISNINPLDKLQFLSLKGDNLDVVDNNNRRLLHYSCRHGITETVKYLVDEIGLDGNKKDINGETPVEYCASSEINPVDKLKFLSSKGCELNVVENDNSSLLHYSCRHGITETVKYLVDEIGLDGNKKDINGATPVAYCALSKINPVDKLKFLSLKGCKLDVVDNHNSSLLHRSCITGITETVKYLVDEIGLDGNKKDINGWTPVAYCAKSDINPVDKLKFLSLKGGKLDVVDNQNRSLLHHSCRDGITETVKYLVDEIGLDVNHKNIDDCTPAVYCARSNINPLDKLKFLSSKGGKLDVVDNKNRSLLHYSCVEGTTETVKYLVSEIGLDVNKKNITGATPVECCAISNINPVDKLKFLSLKCKLDVVDNNTRSLLHHSCRQGITNTVKFLVNEIGLDVNKKDMNGLTPVAYCALSGINPVDKLKFLSLKGGKLDVVDNKNCSLLHRSCRDGTTETVKFLVNEIGLDGNKKDINGLTSVAHCASSEINPVDKLKFLSLKGCKLDVVDNVGTPLLHHGCIDGTLATVKYLVNEMKLDVNKKDRSELLPTVYCIISRINPVEKLKFLLSKGGTLDVQGSNTCILLGNCCERGTLETLTFLINEMGLDMHTLYSDSNMHPSTISDTPSVENTLLFQCFKTDFQQMEKINFLISKGAKITICRP</sequence>
<dbReference type="CDD" id="cd01671">
    <property type="entry name" value="CARD"/>
    <property type="match status" value="1"/>
</dbReference>